<evidence type="ECO:0000313" key="2">
    <source>
        <dbReference type="Proteomes" id="UP001596978"/>
    </source>
</evidence>
<gene>
    <name evidence="1" type="ORF">ACFQ1M_12170</name>
</gene>
<dbReference type="Proteomes" id="UP001596978">
    <property type="component" value="Unassembled WGS sequence"/>
</dbReference>
<organism evidence="1 2">
    <name type="scientific">Sungkyunkwania multivorans</name>
    <dbReference type="NCBI Taxonomy" id="1173618"/>
    <lineage>
        <taxon>Bacteria</taxon>
        <taxon>Pseudomonadati</taxon>
        <taxon>Bacteroidota</taxon>
        <taxon>Flavobacteriia</taxon>
        <taxon>Flavobacteriales</taxon>
        <taxon>Flavobacteriaceae</taxon>
        <taxon>Sungkyunkwania</taxon>
    </lineage>
</organism>
<keyword evidence="2" id="KW-1185">Reference proteome</keyword>
<reference evidence="2" key="1">
    <citation type="journal article" date="2019" name="Int. J. Syst. Evol. Microbiol.">
        <title>The Global Catalogue of Microorganisms (GCM) 10K type strain sequencing project: providing services to taxonomists for standard genome sequencing and annotation.</title>
        <authorList>
            <consortium name="The Broad Institute Genomics Platform"/>
            <consortium name="The Broad Institute Genome Sequencing Center for Infectious Disease"/>
            <person name="Wu L."/>
            <person name="Ma J."/>
        </authorList>
    </citation>
    <scope>NUCLEOTIDE SEQUENCE [LARGE SCALE GENOMIC DNA]</scope>
    <source>
        <strain evidence="2">CCUG 62952</strain>
    </source>
</reference>
<proteinExistence type="predicted"/>
<dbReference type="RefSeq" id="WP_386408583.1">
    <property type="nucleotide sequence ID" value="NZ_JBHTJH010000017.1"/>
</dbReference>
<protein>
    <submittedName>
        <fullName evidence="1">Uncharacterized protein</fullName>
    </submittedName>
</protein>
<sequence>MKKLEVDFSYLSNEMIKAIAMIYKDGFKESDVISFKEVHEELGDRVRFVLNDTVFFVKTEQIENIISGVYDDNFFPPKNENGNCDAEFC</sequence>
<name>A0ABW3D0F8_9FLAO</name>
<comment type="caution">
    <text evidence="1">The sequence shown here is derived from an EMBL/GenBank/DDBJ whole genome shotgun (WGS) entry which is preliminary data.</text>
</comment>
<evidence type="ECO:0000313" key="1">
    <source>
        <dbReference type="EMBL" id="MFD0862962.1"/>
    </source>
</evidence>
<accession>A0ABW3D0F8</accession>
<dbReference type="EMBL" id="JBHTJH010000017">
    <property type="protein sequence ID" value="MFD0862962.1"/>
    <property type="molecule type" value="Genomic_DNA"/>
</dbReference>